<evidence type="ECO:0000256" key="6">
    <source>
        <dbReference type="ARBA" id="ARBA00022792"/>
    </source>
</evidence>
<dbReference type="Proteomes" id="UP000188320">
    <property type="component" value="Unassembled WGS sequence"/>
</dbReference>
<evidence type="ECO:0000256" key="10">
    <source>
        <dbReference type="PROSITE-ProRule" id="PRU00282"/>
    </source>
</evidence>
<evidence type="ECO:0000256" key="12">
    <source>
        <dbReference type="SAM" id="Phobius"/>
    </source>
</evidence>
<proteinExistence type="inferred from homology"/>
<dbReference type="EMBL" id="LSSK01000916">
    <property type="protein sequence ID" value="OMH81367.1"/>
    <property type="molecule type" value="Genomic_DNA"/>
</dbReference>
<accession>A0A1R1PK96</accession>
<keyword evidence="7 12" id="KW-1133">Transmembrane helix</keyword>
<evidence type="ECO:0000313" key="14">
    <source>
        <dbReference type="Proteomes" id="UP000188320"/>
    </source>
</evidence>
<keyword evidence="14" id="KW-1185">Reference proteome</keyword>
<dbReference type="PANTHER" id="PTHR45760">
    <property type="entry name" value="FI19922P1-RELATED"/>
    <property type="match status" value="1"/>
</dbReference>
<keyword evidence="4 10" id="KW-0812">Transmembrane</keyword>
<sequence length="272" mass="29619">MQDKRHLLGIRVGNGGGAGTCYATVAAMPQKVASDVGRQRITGTVSGFKMIAQNEGILRLWSGLGLGLTAGLPSTVVYFVGYDMLRNYVSTEVRKYPKLAATDPYVPLVTGCLARTLAVTLISPLELMRTQLQSSSSHNLTTVFRGVVASVRTNGLKSMYRGLGPTLLRDVPFSSIYWFSYERIKSSLLSNPAYNLFVSNLELGPGFVTSFVSGAVSGSVAAILTNPFDVAKTLYQSESSSQGIYSFYCYYTFNPPHISNLNLSIRLLLIFY</sequence>
<comment type="subcellular location">
    <subcellularLocation>
        <location evidence="1">Mitochondrion inner membrane</location>
        <topology evidence="1">Multi-pass membrane protein</topology>
    </subcellularLocation>
</comment>
<evidence type="ECO:0000256" key="3">
    <source>
        <dbReference type="ARBA" id="ARBA00022448"/>
    </source>
</evidence>
<dbReference type="PROSITE" id="PS50920">
    <property type="entry name" value="SOLCAR"/>
    <property type="match status" value="2"/>
</dbReference>
<feature type="transmembrane region" description="Helical" evidence="12">
    <location>
        <begin position="58"/>
        <end position="80"/>
    </location>
</feature>
<evidence type="ECO:0000256" key="2">
    <source>
        <dbReference type="ARBA" id="ARBA00006375"/>
    </source>
</evidence>
<reference evidence="14" key="1">
    <citation type="submission" date="2017-01" db="EMBL/GenBank/DDBJ databases">
        <authorList>
            <person name="Wang Y."/>
            <person name="White M."/>
            <person name="Kvist S."/>
            <person name="Moncalvo J.-M."/>
        </authorList>
    </citation>
    <scope>NUCLEOTIDE SEQUENCE [LARGE SCALE GENOMIC DNA]</scope>
    <source>
        <strain evidence="14">COL-18-3</strain>
    </source>
</reference>
<evidence type="ECO:0000256" key="5">
    <source>
        <dbReference type="ARBA" id="ARBA00022737"/>
    </source>
</evidence>
<dbReference type="GO" id="GO:0005743">
    <property type="term" value="C:mitochondrial inner membrane"/>
    <property type="evidence" value="ECO:0007669"/>
    <property type="project" value="UniProtKB-SubCell"/>
</dbReference>
<keyword evidence="8" id="KW-0496">Mitochondrion</keyword>
<organism evidence="13 14">
    <name type="scientific">Zancudomyces culisetae</name>
    <name type="common">Gut fungus</name>
    <name type="synonym">Smittium culisetae</name>
    <dbReference type="NCBI Taxonomy" id="1213189"/>
    <lineage>
        <taxon>Eukaryota</taxon>
        <taxon>Fungi</taxon>
        <taxon>Fungi incertae sedis</taxon>
        <taxon>Zoopagomycota</taxon>
        <taxon>Kickxellomycotina</taxon>
        <taxon>Harpellomycetes</taxon>
        <taxon>Harpellales</taxon>
        <taxon>Legeriomycetaceae</taxon>
        <taxon>Zancudomyces</taxon>
    </lineage>
</organism>
<dbReference type="GO" id="GO:1990542">
    <property type="term" value="P:mitochondrial transmembrane transport"/>
    <property type="evidence" value="ECO:0007669"/>
    <property type="project" value="InterPro"/>
</dbReference>
<evidence type="ECO:0000256" key="7">
    <source>
        <dbReference type="ARBA" id="ARBA00022989"/>
    </source>
</evidence>
<evidence type="ECO:0000256" key="4">
    <source>
        <dbReference type="ARBA" id="ARBA00022692"/>
    </source>
</evidence>
<evidence type="ECO:0000256" key="8">
    <source>
        <dbReference type="ARBA" id="ARBA00023128"/>
    </source>
</evidence>
<evidence type="ECO:0000256" key="9">
    <source>
        <dbReference type="ARBA" id="ARBA00023136"/>
    </source>
</evidence>
<keyword evidence="9 10" id="KW-0472">Membrane</keyword>
<dbReference type="Pfam" id="PF00153">
    <property type="entry name" value="Mito_carr"/>
    <property type="match status" value="3"/>
</dbReference>
<dbReference type="InterPro" id="IPR045315">
    <property type="entry name" value="Mtm1-like"/>
</dbReference>
<dbReference type="InterPro" id="IPR018108">
    <property type="entry name" value="MCP_transmembrane"/>
</dbReference>
<dbReference type="InterPro" id="IPR023395">
    <property type="entry name" value="MCP_dom_sf"/>
</dbReference>
<dbReference type="SUPFAM" id="SSF103506">
    <property type="entry name" value="Mitochondrial carrier"/>
    <property type="match status" value="1"/>
</dbReference>
<keyword evidence="6" id="KW-0999">Mitochondrion inner membrane</keyword>
<name>A0A1R1PK96_ZANCU</name>
<keyword evidence="5" id="KW-0677">Repeat</keyword>
<dbReference type="PANTHER" id="PTHR45760:SF2">
    <property type="entry name" value="FI19922P1-RELATED"/>
    <property type="match status" value="1"/>
</dbReference>
<dbReference type="OrthoDB" id="1747031at2759"/>
<evidence type="ECO:0000313" key="13">
    <source>
        <dbReference type="EMBL" id="OMH81367.1"/>
    </source>
</evidence>
<keyword evidence="3 11" id="KW-0813">Transport</keyword>
<dbReference type="Gene3D" id="1.50.40.10">
    <property type="entry name" value="Mitochondrial carrier domain"/>
    <property type="match status" value="1"/>
</dbReference>
<protein>
    <submittedName>
        <fullName evidence="13">Solute carrier family 25 member 40</fullName>
    </submittedName>
</protein>
<evidence type="ECO:0000256" key="1">
    <source>
        <dbReference type="ARBA" id="ARBA00004448"/>
    </source>
</evidence>
<comment type="caution">
    <text evidence="13">The sequence shown here is derived from an EMBL/GenBank/DDBJ whole genome shotgun (WGS) entry which is preliminary data.</text>
</comment>
<gene>
    <name evidence="13" type="ORF">AX774_g5169</name>
</gene>
<feature type="repeat" description="Solcar" evidence="10">
    <location>
        <begin position="102"/>
        <end position="187"/>
    </location>
</feature>
<evidence type="ECO:0000256" key="11">
    <source>
        <dbReference type="RuleBase" id="RU000488"/>
    </source>
</evidence>
<feature type="repeat" description="Solcar" evidence="10">
    <location>
        <begin position="7"/>
        <end position="88"/>
    </location>
</feature>
<dbReference type="AlphaFoldDB" id="A0A1R1PK96"/>
<comment type="similarity">
    <text evidence="2 11">Belongs to the mitochondrial carrier (TC 2.A.29) family.</text>
</comment>